<comment type="caution">
    <text evidence="1">The sequence shown here is derived from an EMBL/GenBank/DDBJ whole genome shotgun (WGS) entry which is preliminary data.</text>
</comment>
<proteinExistence type="predicted"/>
<dbReference type="EMBL" id="AAHSWZ010000020">
    <property type="protein sequence ID" value="EBZ9856121.1"/>
    <property type="molecule type" value="Genomic_DNA"/>
</dbReference>
<evidence type="ECO:0000313" key="1">
    <source>
        <dbReference type="EMBL" id="EBZ9856121.1"/>
    </source>
</evidence>
<gene>
    <name evidence="1" type="ORF">EID90_14830</name>
</gene>
<accession>A0A5X4WNX3</accession>
<organism evidence="1">
    <name type="scientific">Salmonella typhi</name>
    <dbReference type="NCBI Taxonomy" id="90370"/>
    <lineage>
        <taxon>Bacteria</taxon>
        <taxon>Pseudomonadati</taxon>
        <taxon>Pseudomonadota</taxon>
        <taxon>Gammaproteobacteria</taxon>
        <taxon>Enterobacterales</taxon>
        <taxon>Enterobacteriaceae</taxon>
        <taxon>Salmonella</taxon>
    </lineage>
</organism>
<sequence>MLMLGDCFPPDFKANFSRERGISPGDVLYLHCDFTTPPKVKYMVVVCCEPLLVLLINSDINEFIKRNNDLMACQVEINREDHDFLKWDSFVNCIEAHAAFDLEIIKEKIAIQYGDVLKGRITDHCMRQVRCAVEISKIMVKRHKKLILAALQHYE</sequence>
<dbReference type="AlphaFoldDB" id="A0A5X4WNX3"/>
<name>A0A5X4WNX3_SALTI</name>
<reference evidence="1" key="1">
    <citation type="submission" date="2018-11" db="EMBL/GenBank/DDBJ databases">
        <authorList>
            <person name="Ashton P.M."/>
            <person name="Dallman T."/>
            <person name="Nair S."/>
            <person name="De Pinna E."/>
            <person name="Peters T."/>
            <person name="Grant K."/>
        </authorList>
    </citation>
    <scope>NUCLEOTIDE SEQUENCE</scope>
    <source>
        <strain evidence="1">643219</strain>
    </source>
</reference>
<protein>
    <submittedName>
        <fullName evidence="1">Uncharacterized protein</fullName>
    </submittedName>
</protein>